<evidence type="ECO:0000313" key="1">
    <source>
        <dbReference type="EMBL" id="QJA52702.1"/>
    </source>
</evidence>
<dbReference type="EMBL" id="MT144947">
    <property type="protein sequence ID" value="QJI01747.1"/>
    <property type="molecule type" value="Genomic_DNA"/>
</dbReference>
<dbReference type="EMBL" id="MT144361">
    <property type="protein sequence ID" value="QJA52702.1"/>
    <property type="molecule type" value="Genomic_DNA"/>
</dbReference>
<gene>
    <name evidence="2" type="ORF">MM415A02216_0009</name>
    <name evidence="1" type="ORF">TM448A02919_0005</name>
    <name evidence="3" type="ORF">TM448B02749_0009</name>
</gene>
<protein>
    <submittedName>
        <fullName evidence="1">Uncharacterized protein</fullName>
    </submittedName>
</protein>
<evidence type="ECO:0000313" key="2">
    <source>
        <dbReference type="EMBL" id="QJA73831.1"/>
    </source>
</evidence>
<sequence>MANYDFTGLMEEKAPAVANKYDFSGLMEADTTSVNAKKKAWNIQSPAELIKEGFSPNVAALLSTGQELSSPAWKYGNMLLGGLPDVALSKMGYEAPESDIKIATPFGTKDITGGVNMAANVAGFVRGMPMKIGGAIARAIPSALKGAPLLTKAGIGAAKGASQFGLASALHTPQDEFENWRGRAARGIGGAAVGTITGGVGGLVNHFTDLLSQKALLKTGEETRTGFRAFKDKLTTWFGGKLDKFQKAKPNQRVDISKQMKDFEKGLGDKSKFKALLKSSPRLRSAYSKAQRGSDLTLRETQDLVNQLKSGVSESQLSGFKVRPSGQEVNEFIGSIQGAKHTAFPEVRFTDATYGKMSDYTNAVENFMKYGKTSQGLKSMMNNPEMRKSLQTILPKDTYDVIKETANAQKMSKEMWRGVDYLIRYGIIYGFIKNMVSNMKSDEGSEIQSGG</sequence>
<name>A0A6H1ZZ17_9ZZZZ</name>
<dbReference type="EMBL" id="MT142056">
    <property type="protein sequence ID" value="QJA73831.1"/>
    <property type="molecule type" value="Genomic_DNA"/>
</dbReference>
<reference evidence="1" key="1">
    <citation type="submission" date="2020-03" db="EMBL/GenBank/DDBJ databases">
        <title>The deep terrestrial virosphere.</title>
        <authorList>
            <person name="Holmfeldt K."/>
            <person name="Nilsson E."/>
            <person name="Simone D."/>
            <person name="Lopez-Fernandez M."/>
            <person name="Wu X."/>
            <person name="de Brujin I."/>
            <person name="Lundin D."/>
            <person name="Andersson A."/>
            <person name="Bertilsson S."/>
            <person name="Dopson M."/>
        </authorList>
    </citation>
    <scope>NUCLEOTIDE SEQUENCE</scope>
    <source>
        <strain evidence="2">MM415A02216</strain>
        <strain evidence="1">TM448A02919</strain>
        <strain evidence="3">TM448B02749</strain>
    </source>
</reference>
<organism evidence="1">
    <name type="scientific">viral metagenome</name>
    <dbReference type="NCBI Taxonomy" id="1070528"/>
    <lineage>
        <taxon>unclassified sequences</taxon>
        <taxon>metagenomes</taxon>
        <taxon>organismal metagenomes</taxon>
    </lineage>
</organism>
<evidence type="ECO:0000313" key="3">
    <source>
        <dbReference type="EMBL" id="QJI01747.1"/>
    </source>
</evidence>
<accession>A0A6H1ZZ17</accession>
<dbReference type="AlphaFoldDB" id="A0A6H1ZZ17"/>
<proteinExistence type="predicted"/>